<comment type="caution">
    <text evidence="2">The sequence shown here is derived from an EMBL/GenBank/DDBJ whole genome shotgun (WGS) entry which is preliminary data.</text>
</comment>
<dbReference type="AlphaFoldDB" id="A0A812UVT2"/>
<feature type="region of interest" description="Disordered" evidence="1">
    <location>
        <begin position="126"/>
        <end position="166"/>
    </location>
</feature>
<dbReference type="Proteomes" id="UP000649617">
    <property type="component" value="Unassembled WGS sequence"/>
</dbReference>
<sequence length="179" mass="19228">MTHARSPWRSRRNRGITTVLALFAVAAALFMRAAGAFCGGLQLPSGRGREARTPRLATTIEGDEFKAARERIRRIQLGLGPNDPLPEEDEEPAEADPNVVPGPATGTLDLAEATDGEAVEAKVSGDVAVTNATDEEDVKVQDAFAGSEKDVPELQPEKSDKPKKEEKFILLQLVEDPGL</sequence>
<accession>A0A812UVT2</accession>
<feature type="compositionally biased region" description="Basic and acidic residues" evidence="1">
    <location>
        <begin position="147"/>
        <end position="166"/>
    </location>
</feature>
<feature type="compositionally biased region" description="Acidic residues" evidence="1">
    <location>
        <begin position="85"/>
        <end position="94"/>
    </location>
</feature>
<keyword evidence="3" id="KW-1185">Reference proteome</keyword>
<reference evidence="2" key="1">
    <citation type="submission" date="2021-02" db="EMBL/GenBank/DDBJ databases">
        <authorList>
            <person name="Dougan E. K."/>
            <person name="Rhodes N."/>
            <person name="Thang M."/>
            <person name="Chan C."/>
        </authorList>
    </citation>
    <scope>NUCLEOTIDE SEQUENCE</scope>
</reference>
<name>A0A812UVT2_SYMPI</name>
<dbReference type="EMBL" id="CAJNIZ010038691">
    <property type="protein sequence ID" value="CAE7581282.1"/>
    <property type="molecule type" value="Genomic_DNA"/>
</dbReference>
<evidence type="ECO:0000256" key="1">
    <source>
        <dbReference type="SAM" id="MobiDB-lite"/>
    </source>
</evidence>
<evidence type="ECO:0000313" key="2">
    <source>
        <dbReference type="EMBL" id="CAE7581282.1"/>
    </source>
</evidence>
<feature type="region of interest" description="Disordered" evidence="1">
    <location>
        <begin position="75"/>
        <end position="108"/>
    </location>
</feature>
<organism evidence="2 3">
    <name type="scientific">Symbiodinium pilosum</name>
    <name type="common">Dinoflagellate</name>
    <dbReference type="NCBI Taxonomy" id="2952"/>
    <lineage>
        <taxon>Eukaryota</taxon>
        <taxon>Sar</taxon>
        <taxon>Alveolata</taxon>
        <taxon>Dinophyceae</taxon>
        <taxon>Suessiales</taxon>
        <taxon>Symbiodiniaceae</taxon>
        <taxon>Symbiodinium</taxon>
    </lineage>
</organism>
<proteinExistence type="predicted"/>
<dbReference type="OrthoDB" id="447285at2759"/>
<protein>
    <submittedName>
        <fullName evidence="2">Uncharacterized protein</fullName>
    </submittedName>
</protein>
<evidence type="ECO:0000313" key="3">
    <source>
        <dbReference type="Proteomes" id="UP000649617"/>
    </source>
</evidence>
<gene>
    <name evidence="2" type="ORF">SPIL2461_LOCUS15582</name>
</gene>